<comment type="similarity">
    <text evidence="1">Belongs to the AHA1 family.</text>
</comment>
<dbReference type="InterPro" id="IPR023393">
    <property type="entry name" value="START-like_dom_sf"/>
</dbReference>
<evidence type="ECO:0000313" key="3">
    <source>
        <dbReference type="EMBL" id="MDQ1095585.1"/>
    </source>
</evidence>
<dbReference type="SUPFAM" id="SSF55961">
    <property type="entry name" value="Bet v1-like"/>
    <property type="match status" value="1"/>
</dbReference>
<dbReference type="CDD" id="cd08897">
    <property type="entry name" value="SRPBCC_CalC_Aha1-like_4"/>
    <property type="match status" value="1"/>
</dbReference>
<protein>
    <submittedName>
        <fullName evidence="3">Uncharacterized protein YndB with AHSA1/START domain</fullName>
    </submittedName>
</protein>
<dbReference type="RefSeq" id="WP_307446592.1">
    <property type="nucleotide sequence ID" value="NZ_JAUTAL010000001.1"/>
</dbReference>
<evidence type="ECO:0000313" key="4">
    <source>
        <dbReference type="Proteomes" id="UP001225072"/>
    </source>
</evidence>
<evidence type="ECO:0000256" key="1">
    <source>
        <dbReference type="ARBA" id="ARBA00006817"/>
    </source>
</evidence>
<feature type="domain" description="Activator of Hsp90 ATPase homologue 1/2-like C-terminal" evidence="2">
    <location>
        <begin position="12"/>
        <end position="135"/>
    </location>
</feature>
<sequence length="138" mass="16419">MESITLEITILASAEKVWQYFNSPEHIIRWNFADETWHCPEAENNLKEGGTFRYRMEAKNGSFGFDFQGTYDEIVPEHRIKYHLDDGRKVKVLFEQIDAHTTKLIQTFEPENQNPIQMQRDGWYAIMNNFHKYVEENA</sequence>
<dbReference type="Proteomes" id="UP001225072">
    <property type="component" value="Unassembled WGS sequence"/>
</dbReference>
<reference evidence="3 4" key="1">
    <citation type="submission" date="2023-07" db="EMBL/GenBank/DDBJ databases">
        <title>Functional and genomic diversity of the sorghum phyllosphere microbiome.</title>
        <authorList>
            <person name="Shade A."/>
        </authorList>
    </citation>
    <scope>NUCLEOTIDE SEQUENCE [LARGE SCALE GENOMIC DNA]</scope>
    <source>
        <strain evidence="3 4">SORGH_AS_1064</strain>
    </source>
</reference>
<gene>
    <name evidence="3" type="ORF">QE404_000732</name>
</gene>
<dbReference type="InterPro" id="IPR013538">
    <property type="entry name" value="ASHA1/2-like_C"/>
</dbReference>
<organism evidence="3 4">
    <name type="scientific">Chryseobacterium camelliae</name>
    <dbReference type="NCBI Taxonomy" id="1265445"/>
    <lineage>
        <taxon>Bacteria</taxon>
        <taxon>Pseudomonadati</taxon>
        <taxon>Bacteroidota</taxon>
        <taxon>Flavobacteriia</taxon>
        <taxon>Flavobacteriales</taxon>
        <taxon>Weeksellaceae</taxon>
        <taxon>Chryseobacterium group</taxon>
        <taxon>Chryseobacterium</taxon>
    </lineage>
</organism>
<dbReference type="Gene3D" id="3.30.530.20">
    <property type="match status" value="1"/>
</dbReference>
<keyword evidence="4" id="KW-1185">Reference proteome</keyword>
<dbReference type="Pfam" id="PF08327">
    <property type="entry name" value="AHSA1"/>
    <property type="match status" value="1"/>
</dbReference>
<name>A0ABU0TH45_9FLAO</name>
<proteinExistence type="inferred from homology"/>
<accession>A0ABU0TH45</accession>
<evidence type="ECO:0000259" key="2">
    <source>
        <dbReference type="Pfam" id="PF08327"/>
    </source>
</evidence>
<comment type="caution">
    <text evidence="3">The sequence shown here is derived from an EMBL/GenBank/DDBJ whole genome shotgun (WGS) entry which is preliminary data.</text>
</comment>
<dbReference type="EMBL" id="JAUTAL010000001">
    <property type="protein sequence ID" value="MDQ1095585.1"/>
    <property type="molecule type" value="Genomic_DNA"/>
</dbReference>